<name>B8ID96_METNO</name>
<dbReference type="AlphaFoldDB" id="B8ID96"/>
<keyword evidence="1" id="KW-0472">Membrane</keyword>
<organism evidence="2 3">
    <name type="scientific">Methylobacterium nodulans (strain LMG 21967 / CNCM I-2342 / ORS 2060)</name>
    <dbReference type="NCBI Taxonomy" id="460265"/>
    <lineage>
        <taxon>Bacteria</taxon>
        <taxon>Pseudomonadati</taxon>
        <taxon>Pseudomonadota</taxon>
        <taxon>Alphaproteobacteria</taxon>
        <taxon>Hyphomicrobiales</taxon>
        <taxon>Methylobacteriaceae</taxon>
        <taxon>Methylobacterium</taxon>
    </lineage>
</organism>
<keyword evidence="3" id="KW-1185">Reference proteome</keyword>
<feature type="transmembrane region" description="Helical" evidence="1">
    <location>
        <begin position="6"/>
        <end position="25"/>
    </location>
</feature>
<dbReference type="Proteomes" id="UP000008207">
    <property type="component" value="Chromosome"/>
</dbReference>
<dbReference type="STRING" id="460265.Mnod_6491"/>
<keyword evidence="1" id="KW-1133">Transmembrane helix</keyword>
<accession>B8ID96</accession>
<reference evidence="2 3" key="1">
    <citation type="submission" date="2009-01" db="EMBL/GenBank/DDBJ databases">
        <title>Complete sequence of chromosome of Methylobacterium nodulans ORS 2060.</title>
        <authorList>
            <consortium name="US DOE Joint Genome Institute"/>
            <person name="Lucas S."/>
            <person name="Copeland A."/>
            <person name="Lapidus A."/>
            <person name="Glavina del Rio T."/>
            <person name="Dalin E."/>
            <person name="Tice H."/>
            <person name="Bruce D."/>
            <person name="Goodwin L."/>
            <person name="Pitluck S."/>
            <person name="Sims D."/>
            <person name="Brettin T."/>
            <person name="Detter J.C."/>
            <person name="Han C."/>
            <person name="Larimer F."/>
            <person name="Land M."/>
            <person name="Hauser L."/>
            <person name="Kyrpides N."/>
            <person name="Ivanova N."/>
            <person name="Marx C.J."/>
            <person name="Richardson P."/>
        </authorList>
    </citation>
    <scope>NUCLEOTIDE SEQUENCE [LARGE SCALE GENOMIC DNA]</scope>
    <source>
        <strain evidence="3">LMG 21967 / CNCM I-2342 / ORS 2060</strain>
    </source>
</reference>
<dbReference type="EMBL" id="CP001349">
    <property type="protein sequence ID" value="ACL61262.1"/>
    <property type="molecule type" value="Genomic_DNA"/>
</dbReference>
<evidence type="ECO:0000313" key="2">
    <source>
        <dbReference type="EMBL" id="ACL61262.1"/>
    </source>
</evidence>
<dbReference type="RefSeq" id="WP_015932835.1">
    <property type="nucleotide sequence ID" value="NC_011894.1"/>
</dbReference>
<proteinExistence type="predicted"/>
<evidence type="ECO:0000313" key="3">
    <source>
        <dbReference type="Proteomes" id="UP000008207"/>
    </source>
</evidence>
<dbReference type="HOGENOM" id="CLU_2602018_0_0_5"/>
<sequence>MNESVWLGAYLISVVVLIWVGQMRYRHGIWDGAFNQSLPHVQRAMLAYDDERAMRIFEDNGIPLAIGGADPLGPDPDRR</sequence>
<gene>
    <name evidence="2" type="ordered locus">Mnod_6491</name>
</gene>
<keyword evidence="1" id="KW-0812">Transmembrane</keyword>
<dbReference type="KEGG" id="mno:Mnod_6491"/>
<evidence type="ECO:0000256" key="1">
    <source>
        <dbReference type="SAM" id="Phobius"/>
    </source>
</evidence>
<protein>
    <submittedName>
        <fullName evidence="2">Uncharacterized protein</fullName>
    </submittedName>
</protein>